<organism evidence="2 3">
    <name type="scientific">Gigaspora margarita</name>
    <dbReference type="NCBI Taxonomy" id="4874"/>
    <lineage>
        <taxon>Eukaryota</taxon>
        <taxon>Fungi</taxon>
        <taxon>Fungi incertae sedis</taxon>
        <taxon>Mucoromycota</taxon>
        <taxon>Glomeromycotina</taxon>
        <taxon>Glomeromycetes</taxon>
        <taxon>Diversisporales</taxon>
        <taxon>Gigasporaceae</taxon>
        <taxon>Gigaspora</taxon>
    </lineage>
</organism>
<reference evidence="2 3" key="1">
    <citation type="submission" date="2021-06" db="EMBL/GenBank/DDBJ databases">
        <authorList>
            <person name="Kallberg Y."/>
            <person name="Tangrot J."/>
            <person name="Rosling A."/>
        </authorList>
    </citation>
    <scope>NUCLEOTIDE SEQUENCE [LARGE SCALE GENOMIC DNA]</scope>
    <source>
        <strain evidence="2 3">120-4 pot B 10/14</strain>
    </source>
</reference>
<evidence type="ECO:0000256" key="1">
    <source>
        <dbReference type="SAM" id="SignalP"/>
    </source>
</evidence>
<sequence>FSQASLLVLSFAQASLQVLSFAQASLPGINFEKKISIARKKKLGKREKKTNTYIVPHLDFVPVKDFSWC</sequence>
<keyword evidence="3" id="KW-1185">Reference proteome</keyword>
<name>A0ABN7UP54_GIGMA</name>
<accession>A0ABN7UP54</accession>
<protein>
    <submittedName>
        <fullName evidence="2">1171_t:CDS:1</fullName>
    </submittedName>
</protein>
<comment type="caution">
    <text evidence="2">The sequence shown here is derived from an EMBL/GenBank/DDBJ whole genome shotgun (WGS) entry which is preliminary data.</text>
</comment>
<gene>
    <name evidence="2" type="ORF">GMARGA_LOCUS9006</name>
</gene>
<keyword evidence="1" id="KW-0732">Signal</keyword>
<evidence type="ECO:0000313" key="2">
    <source>
        <dbReference type="EMBL" id="CAG8644187.1"/>
    </source>
</evidence>
<feature type="chain" id="PRO_5047041838" evidence="1">
    <location>
        <begin position="25"/>
        <end position="69"/>
    </location>
</feature>
<dbReference type="EMBL" id="CAJVQB010004737">
    <property type="protein sequence ID" value="CAG8644187.1"/>
    <property type="molecule type" value="Genomic_DNA"/>
</dbReference>
<feature type="non-terminal residue" evidence="2">
    <location>
        <position position="1"/>
    </location>
</feature>
<feature type="signal peptide" evidence="1">
    <location>
        <begin position="1"/>
        <end position="24"/>
    </location>
</feature>
<proteinExistence type="predicted"/>
<dbReference type="Proteomes" id="UP000789901">
    <property type="component" value="Unassembled WGS sequence"/>
</dbReference>
<evidence type="ECO:0000313" key="3">
    <source>
        <dbReference type="Proteomes" id="UP000789901"/>
    </source>
</evidence>